<dbReference type="SMART" id="SM00861">
    <property type="entry name" value="Transket_pyr"/>
    <property type="match status" value="1"/>
</dbReference>
<dbReference type="EMBL" id="MHOD01000015">
    <property type="protein sequence ID" value="OGZ58052.1"/>
    <property type="molecule type" value="Genomic_DNA"/>
</dbReference>
<feature type="domain" description="Transketolase-like pyrimidine-binding" evidence="5">
    <location>
        <begin position="21"/>
        <end position="194"/>
    </location>
</feature>
<evidence type="ECO:0000259" key="5">
    <source>
        <dbReference type="SMART" id="SM00861"/>
    </source>
</evidence>
<dbReference type="AlphaFoldDB" id="A0A1G2H6D8"/>
<evidence type="ECO:0000313" key="7">
    <source>
        <dbReference type="Proteomes" id="UP000177932"/>
    </source>
</evidence>
<organism evidence="6 7">
    <name type="scientific">Candidatus Spechtbacteria bacterium RIFCSPHIGHO2_01_FULL_43_30</name>
    <dbReference type="NCBI Taxonomy" id="1802158"/>
    <lineage>
        <taxon>Bacteria</taxon>
        <taxon>Candidatus Spechtiibacteriota</taxon>
    </lineage>
</organism>
<comment type="caution">
    <text evidence="6">The sequence shown here is derived from an EMBL/GenBank/DDBJ whole genome shotgun (WGS) entry which is preliminary data.</text>
</comment>
<evidence type="ECO:0000256" key="4">
    <source>
        <dbReference type="ARBA" id="ARBA00023052"/>
    </source>
</evidence>
<dbReference type="Pfam" id="PF02780">
    <property type="entry name" value="Transketolase_C"/>
    <property type="match status" value="1"/>
</dbReference>
<dbReference type="PROSITE" id="PS00802">
    <property type="entry name" value="TRANSKETOLASE_2"/>
    <property type="match status" value="1"/>
</dbReference>
<sequence>MISKNLNLVENIFDEDKIEKIKTRDGYGKGLVEAGEKNPNVVVLCADLSESTRSEWFKKKFPDRFIECGVAEQGMATYASGMAAEGKVVFISSYAVFSPGRNNEQIRTTVSYNSWGSESGKEINVKIAGAHAGISVGPDGATHQALEDIALMRVQPGMAVIVPADVHETQKATVAVAKRPGPAYIRFGRVDYPVFTTEKTPFEIGKAYTIIEGKDATIAACGSLVYKAIIAAKQLKDEDGIECEVINSHTIKPLDGNAILKSVKKTGCVVTAEEHQVMGGMGSAIAEFLSQNYPVPQEFIGMHDRFGESGEPEELFEAFGMGVSHIKDAVKKVISRKGK</sequence>
<dbReference type="InterPro" id="IPR029061">
    <property type="entry name" value="THDP-binding"/>
</dbReference>
<dbReference type="PANTHER" id="PTHR43825:SF1">
    <property type="entry name" value="TRANSKETOLASE-LIKE PYRIMIDINE-BINDING DOMAIN-CONTAINING PROTEIN"/>
    <property type="match status" value="1"/>
</dbReference>
<dbReference type="SUPFAM" id="SSF52518">
    <property type="entry name" value="Thiamin diphosphate-binding fold (THDP-binding)"/>
    <property type="match status" value="1"/>
</dbReference>
<comment type="similarity">
    <text evidence="2">Belongs to the transketolase family.</text>
</comment>
<evidence type="ECO:0000256" key="1">
    <source>
        <dbReference type="ARBA" id="ARBA00001964"/>
    </source>
</evidence>
<dbReference type="Gene3D" id="3.40.50.970">
    <property type="match status" value="1"/>
</dbReference>
<dbReference type="FunFam" id="3.40.50.970:FF:000129">
    <property type="entry name" value="Transketolase"/>
    <property type="match status" value="1"/>
</dbReference>
<dbReference type="SUPFAM" id="SSF52922">
    <property type="entry name" value="TK C-terminal domain-like"/>
    <property type="match status" value="1"/>
</dbReference>
<name>A0A1G2H6D8_9BACT</name>
<comment type="cofactor">
    <cofactor evidence="1">
        <name>thiamine diphosphate</name>
        <dbReference type="ChEBI" id="CHEBI:58937"/>
    </cofactor>
</comment>
<evidence type="ECO:0000256" key="2">
    <source>
        <dbReference type="ARBA" id="ARBA00007131"/>
    </source>
</evidence>
<dbReference type="Gene3D" id="3.40.50.920">
    <property type="match status" value="1"/>
</dbReference>
<keyword evidence="3" id="KW-0808">Transferase</keyword>
<dbReference type="InterPro" id="IPR005475">
    <property type="entry name" value="Transketolase-like_Pyr-bd"/>
</dbReference>
<dbReference type="STRING" id="1802158.A2827_01365"/>
<dbReference type="InterPro" id="IPR051157">
    <property type="entry name" value="PDH/Transketolase"/>
</dbReference>
<evidence type="ECO:0000313" key="6">
    <source>
        <dbReference type="EMBL" id="OGZ58052.1"/>
    </source>
</evidence>
<protein>
    <submittedName>
        <fullName evidence="6">Transketolase</fullName>
    </submittedName>
</protein>
<dbReference type="GO" id="GO:0016740">
    <property type="term" value="F:transferase activity"/>
    <property type="evidence" value="ECO:0007669"/>
    <property type="project" value="UniProtKB-KW"/>
</dbReference>
<dbReference type="InterPro" id="IPR020826">
    <property type="entry name" value="Transketolase_BS"/>
</dbReference>
<keyword evidence="4" id="KW-0786">Thiamine pyrophosphate</keyword>
<dbReference type="InterPro" id="IPR009014">
    <property type="entry name" value="Transketo_C/PFOR_II"/>
</dbReference>
<reference evidence="6 7" key="1">
    <citation type="journal article" date="2016" name="Nat. Commun.">
        <title>Thousands of microbial genomes shed light on interconnected biogeochemical processes in an aquifer system.</title>
        <authorList>
            <person name="Anantharaman K."/>
            <person name="Brown C.T."/>
            <person name="Hug L.A."/>
            <person name="Sharon I."/>
            <person name="Castelle C.J."/>
            <person name="Probst A.J."/>
            <person name="Thomas B.C."/>
            <person name="Singh A."/>
            <person name="Wilkins M.J."/>
            <person name="Karaoz U."/>
            <person name="Brodie E.L."/>
            <person name="Williams K.H."/>
            <person name="Hubbard S.S."/>
            <person name="Banfield J.F."/>
        </authorList>
    </citation>
    <scope>NUCLEOTIDE SEQUENCE [LARGE SCALE GENOMIC DNA]</scope>
</reference>
<proteinExistence type="inferred from homology"/>
<gene>
    <name evidence="6" type="ORF">A2827_01365</name>
</gene>
<dbReference type="PANTHER" id="PTHR43825">
    <property type="entry name" value="PYRUVATE DEHYDROGENASE E1 COMPONENT"/>
    <property type="match status" value="1"/>
</dbReference>
<evidence type="ECO:0000256" key="3">
    <source>
        <dbReference type="ARBA" id="ARBA00022679"/>
    </source>
</evidence>
<accession>A0A1G2H6D8</accession>
<dbReference type="Proteomes" id="UP000177932">
    <property type="component" value="Unassembled WGS sequence"/>
</dbReference>
<dbReference type="InterPro" id="IPR033248">
    <property type="entry name" value="Transketolase_C"/>
</dbReference>
<dbReference type="Pfam" id="PF02779">
    <property type="entry name" value="Transket_pyr"/>
    <property type="match status" value="1"/>
</dbReference>
<dbReference type="CDD" id="cd07033">
    <property type="entry name" value="TPP_PYR_DXS_TK_like"/>
    <property type="match status" value="1"/>
</dbReference>